<dbReference type="SUPFAM" id="SSF110857">
    <property type="entry name" value="Gamma-glutamyl cyclotransferase-like"/>
    <property type="match status" value="1"/>
</dbReference>
<dbReference type="InterPro" id="IPR009288">
    <property type="entry name" value="AIG2-like_dom"/>
</dbReference>
<dbReference type="InterPro" id="IPR036568">
    <property type="entry name" value="GGCT-like_sf"/>
</dbReference>
<sequence>MQSVFHFGPPLLSLLCKINLDRLGVDAGMSPDWLRGAEQALEAVFTCSRRLAVYGTLAPGELHGRKLANLNGSWQDGLVRGDLYRDGWGTERGCPGLKWEPDGLKVPIKLLTARDLPEEWERLDSFEGEDYVRILVPIENDNGVIAIANLYAIRHHMLDDREKLLMAGR</sequence>
<dbReference type="Gene3D" id="3.10.490.10">
    <property type="entry name" value="Gamma-glutamyl cyclotransferase-like"/>
    <property type="match status" value="1"/>
</dbReference>
<keyword evidence="2" id="KW-0808">Transferase</keyword>
<protein>
    <submittedName>
        <fullName evidence="2">Gamma-glutamyl AIG2-like cyclotransferase</fullName>
    </submittedName>
</protein>
<dbReference type="InterPro" id="IPR013024">
    <property type="entry name" value="GGCT-like"/>
</dbReference>
<gene>
    <name evidence="2" type="ORF">DFP90_102265</name>
</gene>
<dbReference type="GO" id="GO:0016740">
    <property type="term" value="F:transferase activity"/>
    <property type="evidence" value="ECO:0007669"/>
    <property type="project" value="UniProtKB-KW"/>
</dbReference>
<feature type="domain" description="Gamma-glutamylcyclotransferase AIG2-like" evidence="1">
    <location>
        <begin position="52"/>
        <end position="155"/>
    </location>
</feature>
<name>A0A3D9HRX1_9PROT</name>
<evidence type="ECO:0000259" key="1">
    <source>
        <dbReference type="Pfam" id="PF06094"/>
    </source>
</evidence>
<organism evidence="2 3">
    <name type="scientific">Aestuariispira insulae</name>
    <dbReference type="NCBI Taxonomy" id="1461337"/>
    <lineage>
        <taxon>Bacteria</taxon>
        <taxon>Pseudomonadati</taxon>
        <taxon>Pseudomonadota</taxon>
        <taxon>Alphaproteobacteria</taxon>
        <taxon>Rhodospirillales</taxon>
        <taxon>Kiloniellaceae</taxon>
        <taxon>Aestuariispira</taxon>
    </lineage>
</organism>
<reference evidence="2 3" key="1">
    <citation type="submission" date="2018-07" db="EMBL/GenBank/DDBJ databases">
        <title>Genomic Encyclopedia of Type Strains, Phase III (KMG-III): the genomes of soil and plant-associated and newly described type strains.</title>
        <authorList>
            <person name="Whitman W."/>
        </authorList>
    </citation>
    <scope>NUCLEOTIDE SEQUENCE [LARGE SCALE GENOMIC DNA]</scope>
    <source>
        <strain evidence="2 3">CECT 8488</strain>
    </source>
</reference>
<proteinExistence type="predicted"/>
<dbReference type="AlphaFoldDB" id="A0A3D9HRX1"/>
<dbReference type="CDD" id="cd06661">
    <property type="entry name" value="GGCT_like"/>
    <property type="match status" value="1"/>
</dbReference>
<dbReference type="Pfam" id="PF06094">
    <property type="entry name" value="GGACT"/>
    <property type="match status" value="1"/>
</dbReference>
<accession>A0A3D9HRX1</accession>
<evidence type="ECO:0000313" key="3">
    <source>
        <dbReference type="Proteomes" id="UP000256845"/>
    </source>
</evidence>
<evidence type="ECO:0000313" key="2">
    <source>
        <dbReference type="EMBL" id="RED52247.1"/>
    </source>
</evidence>
<comment type="caution">
    <text evidence="2">The sequence shown here is derived from an EMBL/GenBank/DDBJ whole genome shotgun (WGS) entry which is preliminary data.</text>
</comment>
<dbReference type="Proteomes" id="UP000256845">
    <property type="component" value="Unassembled WGS sequence"/>
</dbReference>
<keyword evidence="3" id="KW-1185">Reference proteome</keyword>
<dbReference type="EMBL" id="QRDW01000002">
    <property type="protein sequence ID" value="RED52247.1"/>
    <property type="molecule type" value="Genomic_DNA"/>
</dbReference>